<evidence type="ECO:0008006" key="9">
    <source>
        <dbReference type="Google" id="ProtNLM"/>
    </source>
</evidence>
<feature type="transmembrane region" description="Helical" evidence="6">
    <location>
        <begin position="133"/>
        <end position="152"/>
    </location>
</feature>
<evidence type="ECO:0000256" key="6">
    <source>
        <dbReference type="SAM" id="Phobius"/>
    </source>
</evidence>
<evidence type="ECO:0000313" key="8">
    <source>
        <dbReference type="Proteomes" id="UP000224854"/>
    </source>
</evidence>
<comment type="subcellular location">
    <subcellularLocation>
        <location evidence="1">Membrane</location>
        <topology evidence="1">Multi-pass membrane protein</topology>
    </subcellularLocation>
</comment>
<dbReference type="GO" id="GO:0005768">
    <property type="term" value="C:endosome"/>
    <property type="evidence" value="ECO:0007669"/>
    <property type="project" value="TreeGrafter"/>
</dbReference>
<keyword evidence="8" id="KW-1185">Reference proteome</keyword>
<dbReference type="GO" id="GO:0045332">
    <property type="term" value="P:phospholipid translocation"/>
    <property type="evidence" value="ECO:0007669"/>
    <property type="project" value="TreeGrafter"/>
</dbReference>
<name>A0A2C5YJM6_9HYPO</name>
<gene>
    <name evidence="7" type="ORF">CDD82_1396</name>
</gene>
<organism evidence="7 8">
    <name type="scientific">Ophiocordyceps australis</name>
    <dbReference type="NCBI Taxonomy" id="1399860"/>
    <lineage>
        <taxon>Eukaryota</taxon>
        <taxon>Fungi</taxon>
        <taxon>Dikarya</taxon>
        <taxon>Ascomycota</taxon>
        <taxon>Pezizomycotina</taxon>
        <taxon>Sordariomycetes</taxon>
        <taxon>Hypocreomycetidae</taxon>
        <taxon>Hypocreales</taxon>
        <taxon>Ophiocordycipitaceae</taxon>
        <taxon>Ophiocordyceps</taxon>
    </lineage>
</organism>
<feature type="compositionally biased region" description="Low complexity" evidence="5">
    <location>
        <begin position="276"/>
        <end position="289"/>
    </location>
</feature>
<evidence type="ECO:0000256" key="3">
    <source>
        <dbReference type="ARBA" id="ARBA00022989"/>
    </source>
</evidence>
<keyword evidence="3 6" id="KW-1133">Transmembrane helix</keyword>
<dbReference type="InterPro" id="IPR006603">
    <property type="entry name" value="PQ-loop_rpt"/>
</dbReference>
<evidence type="ECO:0000256" key="2">
    <source>
        <dbReference type="ARBA" id="ARBA00022692"/>
    </source>
</evidence>
<dbReference type="Pfam" id="PF04193">
    <property type="entry name" value="PQ-loop"/>
    <property type="match status" value="1"/>
</dbReference>
<dbReference type="GO" id="GO:0005802">
    <property type="term" value="C:trans-Golgi network"/>
    <property type="evidence" value="ECO:0007669"/>
    <property type="project" value="TreeGrafter"/>
</dbReference>
<dbReference type="Gene3D" id="1.20.1280.290">
    <property type="match status" value="1"/>
</dbReference>
<dbReference type="InterPro" id="IPR052241">
    <property type="entry name" value="SLC66/Scramblase_ANY1"/>
</dbReference>
<dbReference type="PANTHER" id="PTHR14856:SF9">
    <property type="entry name" value="PQ-LOOP REPEAT-CONTAINING PROTEIN 1"/>
    <property type="match status" value="1"/>
</dbReference>
<protein>
    <recommendedName>
        <fullName evidence="9">PQ loop repeat protein</fullName>
    </recommendedName>
</protein>
<feature type="transmembrane region" description="Helical" evidence="6">
    <location>
        <begin position="6"/>
        <end position="28"/>
    </location>
</feature>
<dbReference type="GO" id="GO:0042147">
    <property type="term" value="P:retrograde transport, endosome to Golgi"/>
    <property type="evidence" value="ECO:0007669"/>
    <property type="project" value="TreeGrafter"/>
</dbReference>
<feature type="transmembrane region" description="Helical" evidence="6">
    <location>
        <begin position="158"/>
        <end position="178"/>
    </location>
</feature>
<evidence type="ECO:0000256" key="5">
    <source>
        <dbReference type="SAM" id="MobiDB-lite"/>
    </source>
</evidence>
<feature type="transmembrane region" description="Helical" evidence="6">
    <location>
        <begin position="40"/>
        <end position="60"/>
    </location>
</feature>
<dbReference type="GO" id="GO:0005829">
    <property type="term" value="C:cytosol"/>
    <property type="evidence" value="ECO:0007669"/>
    <property type="project" value="GOC"/>
</dbReference>
<dbReference type="OrthoDB" id="292213at2759"/>
<evidence type="ECO:0000313" key="7">
    <source>
        <dbReference type="EMBL" id="PHH67512.1"/>
    </source>
</evidence>
<dbReference type="GO" id="GO:0016020">
    <property type="term" value="C:membrane"/>
    <property type="evidence" value="ECO:0007669"/>
    <property type="project" value="UniProtKB-SubCell"/>
</dbReference>
<reference evidence="7 8" key="1">
    <citation type="submission" date="2017-06" db="EMBL/GenBank/DDBJ databases">
        <title>Ant-infecting Ophiocordyceps genomes reveal a high diversity of potential behavioral manipulation genes and a possible major role for enterotoxins.</title>
        <authorList>
            <person name="De Bekker C."/>
            <person name="Evans H.C."/>
            <person name="Brachmann A."/>
            <person name="Hughes D.P."/>
        </authorList>
    </citation>
    <scope>NUCLEOTIDE SEQUENCE [LARGE SCALE GENOMIC DNA]</scope>
    <source>
        <strain evidence="7 8">1348a</strain>
    </source>
</reference>
<dbReference type="PANTHER" id="PTHR14856">
    <property type="entry name" value="PQ-LOOP REPEAT-CONTAINING PROTEIN 1-LIKE PROTEIN"/>
    <property type="match status" value="1"/>
</dbReference>
<dbReference type="Proteomes" id="UP000224854">
    <property type="component" value="Unassembled WGS sequence"/>
</dbReference>
<sequence length="296" mass="32364">MSGGGWLGACAGFIAPVFIVLSPILSYGDQALSMRRNRSSAGFSLDIPLIMLVASLLRIFYWPGARFDTSLLAQSLIMVAMQLLLLKIALDHRPPPSSKGGDAAVPFAAAQTSSLFTAQRPYNFWQWKSPKPYWHFLLYLASGLIICQLVLAPLSPVYSAYSIAIGYIGLSVEATLPIPQILANSQSRSCKGFRPSVLVAWLGGDAMKIFWFFTTTTEIPLAFKICGIFQAACDCLLGAQYFLYGQADTTDQDAVKEHPLANVQWTSACRPQTARAQSRSTSQSRRMTQLSESSVD</sequence>
<accession>A0A2C5YJM6</accession>
<evidence type="ECO:0000256" key="4">
    <source>
        <dbReference type="ARBA" id="ARBA00023136"/>
    </source>
</evidence>
<keyword evidence="2 6" id="KW-0812">Transmembrane</keyword>
<proteinExistence type="predicted"/>
<feature type="region of interest" description="Disordered" evidence="5">
    <location>
        <begin position="276"/>
        <end position="296"/>
    </location>
</feature>
<dbReference type="EMBL" id="NJEU01001416">
    <property type="protein sequence ID" value="PHH67512.1"/>
    <property type="molecule type" value="Genomic_DNA"/>
</dbReference>
<comment type="caution">
    <text evidence="7">The sequence shown here is derived from an EMBL/GenBank/DDBJ whole genome shotgun (WGS) entry which is preliminary data.</text>
</comment>
<dbReference type="AlphaFoldDB" id="A0A2C5YJM6"/>
<evidence type="ECO:0000256" key="1">
    <source>
        <dbReference type="ARBA" id="ARBA00004141"/>
    </source>
</evidence>
<keyword evidence="4 6" id="KW-0472">Membrane</keyword>